<dbReference type="EMBL" id="SLVX01000068">
    <property type="protein sequence ID" value="TCN30079.1"/>
    <property type="molecule type" value="Genomic_DNA"/>
</dbReference>
<protein>
    <submittedName>
        <fullName evidence="2">Putative AbiEii toxin of type IV toxin-antitoxin system</fullName>
    </submittedName>
</protein>
<feature type="domain" description="ATPase AAA-type core" evidence="1">
    <location>
        <begin position="319"/>
        <end position="387"/>
    </location>
</feature>
<dbReference type="SUPFAM" id="SSF52540">
    <property type="entry name" value="P-loop containing nucleoside triphosphate hydrolases"/>
    <property type="match status" value="1"/>
</dbReference>
<dbReference type="Gene3D" id="3.40.50.300">
    <property type="entry name" value="P-loop containing nucleotide triphosphate hydrolases"/>
    <property type="match status" value="1"/>
</dbReference>
<dbReference type="AlphaFoldDB" id="A0A4R2BVA1"/>
<dbReference type="InterPro" id="IPR027417">
    <property type="entry name" value="P-loop_NTPase"/>
</dbReference>
<dbReference type="InterPro" id="IPR003959">
    <property type="entry name" value="ATPase_AAA_core"/>
</dbReference>
<evidence type="ECO:0000259" key="1">
    <source>
        <dbReference type="Pfam" id="PF13304"/>
    </source>
</evidence>
<sequence>MQLARIDEELAALPGLRETLKRYKDLGLEDKLKDKKQIVAEEGILKAIDGIVDDVQEMRDAFGEDYIPDVSRLEEDGLKDLGGAEILRKLKPHIEILKTEIAAALAALDLAIAKARTGLQDVQTEWNGRSAQVEDAHQKTLRELAKDGIDGSEYTSVLQRIEQLEPKKLRQAKLAEDLKAANTERRKALEEWEDTKSAQFRSLERAAKKVSRKLGDRVKVSVTATGDRAALEEHLRTLGGRVSDMVQSLSRQQPLSMRALAQACREGKEAIVQSFPMPPAQAEKLIGANSSFIMELEEIDLPATTTVQLNVAREGAPAVWRTLDELSTGQKATAVLLLLLLESPGPLLIDQPEDDLDNRFITDGIVPQIKREKRRRQFVFATHNANIPVLGDAELIAALEPAESSDGSDVHLPDRNLGSIDSDYVRELVGETLEGGKAAFEMRRLKYGF</sequence>
<name>A0A4R2BVA1_SHIGR</name>
<reference evidence="2 3" key="1">
    <citation type="submission" date="2019-03" db="EMBL/GenBank/DDBJ databases">
        <title>Genomic Encyclopedia of Type Strains, Phase IV (KMG-IV): sequencing the most valuable type-strain genomes for metagenomic binning, comparative biology and taxonomic classification.</title>
        <authorList>
            <person name="Goeker M."/>
        </authorList>
    </citation>
    <scope>NUCLEOTIDE SEQUENCE [LARGE SCALE GENOMIC DNA]</scope>
    <source>
        <strain evidence="2 3">DSM 18401</strain>
    </source>
</reference>
<keyword evidence="3" id="KW-1185">Reference proteome</keyword>
<evidence type="ECO:0000313" key="3">
    <source>
        <dbReference type="Proteomes" id="UP000295351"/>
    </source>
</evidence>
<accession>A0A4R2BVA1</accession>
<comment type="caution">
    <text evidence="2">The sequence shown here is derived from an EMBL/GenBank/DDBJ whole genome shotgun (WGS) entry which is preliminary data.</text>
</comment>
<dbReference type="GO" id="GO:0005524">
    <property type="term" value="F:ATP binding"/>
    <property type="evidence" value="ECO:0007669"/>
    <property type="project" value="InterPro"/>
</dbReference>
<proteinExistence type="predicted"/>
<dbReference type="Pfam" id="PF13304">
    <property type="entry name" value="AAA_21"/>
    <property type="match status" value="1"/>
</dbReference>
<evidence type="ECO:0000313" key="2">
    <source>
        <dbReference type="EMBL" id="TCN30079.1"/>
    </source>
</evidence>
<dbReference type="GO" id="GO:0016887">
    <property type="term" value="F:ATP hydrolysis activity"/>
    <property type="evidence" value="ECO:0007669"/>
    <property type="project" value="InterPro"/>
</dbReference>
<dbReference type="Proteomes" id="UP000295351">
    <property type="component" value="Unassembled WGS sequence"/>
</dbReference>
<organism evidence="2 3">
    <name type="scientific">Shinella granuli</name>
    <dbReference type="NCBI Taxonomy" id="323621"/>
    <lineage>
        <taxon>Bacteria</taxon>
        <taxon>Pseudomonadati</taxon>
        <taxon>Pseudomonadota</taxon>
        <taxon>Alphaproteobacteria</taxon>
        <taxon>Hyphomicrobiales</taxon>
        <taxon>Rhizobiaceae</taxon>
        <taxon>Shinella</taxon>
    </lineage>
</organism>
<gene>
    <name evidence="2" type="ORF">EV665_1684</name>
</gene>